<dbReference type="InterPro" id="IPR000719">
    <property type="entry name" value="Prot_kinase_dom"/>
</dbReference>
<gene>
    <name evidence="3" type="ORF">F53441_12920</name>
</gene>
<dbReference type="Proteomes" id="UP000605986">
    <property type="component" value="Unassembled WGS sequence"/>
</dbReference>
<name>A0A8H4JUR2_9HYPO</name>
<evidence type="ECO:0000259" key="2">
    <source>
        <dbReference type="PROSITE" id="PS50011"/>
    </source>
</evidence>
<dbReference type="EMBL" id="JAADJG010000745">
    <property type="protein sequence ID" value="KAF4437914.1"/>
    <property type="molecule type" value="Genomic_DNA"/>
</dbReference>
<sequence length="872" mass="97858">MDYPTATASSGFQDNDHEDISLLTPSFDFTLPGHPNTPSHLIDTSYFESTGFLDGPLVQQQSPRDSAQPFGIPRDNVEKVPEDISSFCDIAIFNASTTFPKQISLEQQLRDALCPYAHKESKMFMPLDKLDEIVIEASAAAAMTDFIPQLSIDEARQHARTICPESPVQASFRRIFAILTLIQQPQEIFTFIENNITDVDLPLVKVRGGLTGRYELRQKSDRHKPLTCLDGWSPFLVDSFEGYQWSLLSPFFSMSNKKIVSSYTLDDQTILPFIEDSSRDAGVDNDEDFQGGYGSVTKTTIHPAHHNFHDITSREKFRREVDALERLGGRNHIVPLLGTFEYKKSYHLIFPWANANLRRFWAMFPNPSSDRRYGLWLAEQCKGMAEGLSIIHELPSDHIGGYADESASQKLYGRHGDLKPENILYFRDFQDGPNLDIGVLKIADLGIAKFHSTKSWSNISPVGVGNTPTYRPPECDMHDGLLSRSYDIWGLGCVYLEFLTWYFLGWAGVMDFSTLRETKRNGLVVDDSYFEIGGSSRTGNICGRVKPAVIRWMESLRKQRACSPFFHDFLNLIQNSMLVVEANGEAPVRRATAAVVKQRMTAFCSRLELDASYLSGNNPLSVPDSTMMPRLSGSEGLASKEIQTHPVPVAGLATQSKTVSSMQQTSWNFSGRETESTYFGSNSTSDSRWDSSSSVSPGAISTSISDINSDLMTSSNNKFGYRKARTTQTTQDRNLESLAQSNNFACLFFKHNPGNRSVVPCQLTESHEVDGINSEQEQRLRSRKRTRIEARTDTDEGGRDAQRWREMYKVIFPYSDPETISPYNDYDQMASTAMLPSEAIADYSKFLDGGIPSDVQTKLQATINRELGFILP</sequence>
<dbReference type="SUPFAM" id="SSF56112">
    <property type="entry name" value="Protein kinase-like (PK-like)"/>
    <property type="match status" value="1"/>
</dbReference>
<evidence type="ECO:0000313" key="3">
    <source>
        <dbReference type="EMBL" id="KAF4437914.1"/>
    </source>
</evidence>
<dbReference type="GO" id="GO:0005524">
    <property type="term" value="F:ATP binding"/>
    <property type="evidence" value="ECO:0007669"/>
    <property type="project" value="InterPro"/>
</dbReference>
<dbReference type="PROSITE" id="PS50011">
    <property type="entry name" value="PROTEIN_KINASE_DOM"/>
    <property type="match status" value="1"/>
</dbReference>
<feature type="compositionally biased region" description="Low complexity" evidence="1">
    <location>
        <begin position="681"/>
        <end position="696"/>
    </location>
</feature>
<dbReference type="AlphaFoldDB" id="A0A8H4JUR2"/>
<accession>A0A8H4JUR2</accession>
<dbReference type="InterPro" id="IPR011009">
    <property type="entry name" value="Kinase-like_dom_sf"/>
</dbReference>
<dbReference type="Gene3D" id="1.10.510.10">
    <property type="entry name" value="Transferase(Phosphotransferase) domain 1"/>
    <property type="match status" value="1"/>
</dbReference>
<comment type="caution">
    <text evidence="3">The sequence shown here is derived from an EMBL/GenBank/DDBJ whole genome shotgun (WGS) entry which is preliminary data.</text>
</comment>
<dbReference type="OrthoDB" id="4062651at2759"/>
<dbReference type="PANTHER" id="PTHR24359:SF37">
    <property type="entry name" value="PROTEIN KINASE DOMAIN-CONTAINING PROTEIN"/>
    <property type="match status" value="1"/>
</dbReference>
<proteinExistence type="predicted"/>
<keyword evidence="4" id="KW-1185">Reference proteome</keyword>
<feature type="region of interest" description="Disordered" evidence="1">
    <location>
        <begin position="672"/>
        <end position="703"/>
    </location>
</feature>
<evidence type="ECO:0000313" key="4">
    <source>
        <dbReference type="Proteomes" id="UP000605986"/>
    </source>
</evidence>
<dbReference type="Pfam" id="PF00069">
    <property type="entry name" value="Pkinase"/>
    <property type="match status" value="1"/>
</dbReference>
<feature type="domain" description="Protein kinase" evidence="2">
    <location>
        <begin position="282"/>
        <end position="603"/>
    </location>
</feature>
<organism evidence="3 4">
    <name type="scientific">Fusarium austroafricanum</name>
    <dbReference type="NCBI Taxonomy" id="2364996"/>
    <lineage>
        <taxon>Eukaryota</taxon>
        <taxon>Fungi</taxon>
        <taxon>Dikarya</taxon>
        <taxon>Ascomycota</taxon>
        <taxon>Pezizomycotina</taxon>
        <taxon>Sordariomycetes</taxon>
        <taxon>Hypocreomycetidae</taxon>
        <taxon>Hypocreales</taxon>
        <taxon>Nectriaceae</taxon>
        <taxon>Fusarium</taxon>
        <taxon>Fusarium concolor species complex</taxon>
    </lineage>
</organism>
<dbReference type="CDD" id="cd00180">
    <property type="entry name" value="PKc"/>
    <property type="match status" value="1"/>
</dbReference>
<dbReference type="PANTHER" id="PTHR24359">
    <property type="entry name" value="SERINE/THREONINE-PROTEIN KINASE SBK1"/>
    <property type="match status" value="1"/>
</dbReference>
<dbReference type="SMART" id="SM00220">
    <property type="entry name" value="S_TKc"/>
    <property type="match status" value="1"/>
</dbReference>
<protein>
    <submittedName>
        <fullName evidence="3">Kinase-like protein</fullName>
    </submittedName>
</protein>
<evidence type="ECO:0000256" key="1">
    <source>
        <dbReference type="SAM" id="MobiDB-lite"/>
    </source>
</evidence>
<dbReference type="GO" id="GO:0004674">
    <property type="term" value="F:protein serine/threonine kinase activity"/>
    <property type="evidence" value="ECO:0007669"/>
    <property type="project" value="TreeGrafter"/>
</dbReference>
<reference evidence="3" key="1">
    <citation type="submission" date="2020-01" db="EMBL/GenBank/DDBJ databases">
        <title>Identification and distribution of gene clusters putatively required for synthesis of sphingolipid metabolism inhibitors in phylogenetically diverse species of the filamentous fungus Fusarium.</title>
        <authorList>
            <person name="Kim H.-S."/>
            <person name="Busman M."/>
            <person name="Brown D.W."/>
            <person name="Divon H."/>
            <person name="Uhlig S."/>
            <person name="Proctor R.H."/>
        </authorList>
    </citation>
    <scope>NUCLEOTIDE SEQUENCE</scope>
    <source>
        <strain evidence="3">NRRL 53441</strain>
    </source>
</reference>
<keyword evidence="3" id="KW-0808">Transferase</keyword>
<keyword evidence="3" id="KW-0418">Kinase</keyword>